<protein>
    <submittedName>
        <fullName evidence="2">Uncharacterized protein</fullName>
    </submittedName>
</protein>
<dbReference type="RefSeq" id="WP_277550363.1">
    <property type="nucleotide sequence ID" value="NZ_JARAMH010000003.1"/>
</dbReference>
<sequence length="59" mass="5855">MGLNSIIKSFTGRGAGGTAGRGAGGRRATRGMNAAGQAGAGRNTGRGLGGWLRGLLNRR</sequence>
<feature type="compositionally biased region" description="Gly residues" evidence="1">
    <location>
        <begin position="38"/>
        <end position="52"/>
    </location>
</feature>
<organism evidence="2 3">
    <name type="scientific">Kocuria oceani</name>
    <dbReference type="NCBI Taxonomy" id="988827"/>
    <lineage>
        <taxon>Bacteria</taxon>
        <taxon>Bacillati</taxon>
        <taxon>Actinomycetota</taxon>
        <taxon>Actinomycetes</taxon>
        <taxon>Micrococcales</taxon>
        <taxon>Micrococcaceae</taxon>
        <taxon>Kocuria</taxon>
    </lineage>
</organism>
<gene>
    <name evidence="2" type="ORF">ACFPCS_08495</name>
</gene>
<feature type="region of interest" description="Disordered" evidence="1">
    <location>
        <begin position="1"/>
        <end position="59"/>
    </location>
</feature>
<name>A0ABV9THX7_9MICC</name>
<feature type="compositionally biased region" description="Gly residues" evidence="1">
    <location>
        <begin position="13"/>
        <end position="25"/>
    </location>
</feature>
<dbReference type="EMBL" id="JBHSIW010000008">
    <property type="protein sequence ID" value="MFC4903601.1"/>
    <property type="molecule type" value="Genomic_DNA"/>
</dbReference>
<dbReference type="Proteomes" id="UP001595797">
    <property type="component" value="Unassembled WGS sequence"/>
</dbReference>
<proteinExistence type="predicted"/>
<evidence type="ECO:0000256" key="1">
    <source>
        <dbReference type="SAM" id="MobiDB-lite"/>
    </source>
</evidence>
<accession>A0ABV9THX7</accession>
<evidence type="ECO:0000313" key="2">
    <source>
        <dbReference type="EMBL" id="MFC4903601.1"/>
    </source>
</evidence>
<reference evidence="3" key="1">
    <citation type="journal article" date="2019" name="Int. J. Syst. Evol. Microbiol.">
        <title>The Global Catalogue of Microorganisms (GCM) 10K type strain sequencing project: providing services to taxonomists for standard genome sequencing and annotation.</title>
        <authorList>
            <consortium name="The Broad Institute Genomics Platform"/>
            <consortium name="The Broad Institute Genome Sequencing Center for Infectious Disease"/>
            <person name="Wu L."/>
            <person name="Ma J."/>
        </authorList>
    </citation>
    <scope>NUCLEOTIDE SEQUENCE [LARGE SCALE GENOMIC DNA]</scope>
    <source>
        <strain evidence="3">CGMCC 4.6946</strain>
    </source>
</reference>
<keyword evidence="3" id="KW-1185">Reference proteome</keyword>
<comment type="caution">
    <text evidence="2">The sequence shown here is derived from an EMBL/GenBank/DDBJ whole genome shotgun (WGS) entry which is preliminary data.</text>
</comment>
<evidence type="ECO:0000313" key="3">
    <source>
        <dbReference type="Proteomes" id="UP001595797"/>
    </source>
</evidence>